<keyword evidence="2" id="KW-1185">Reference proteome</keyword>
<accession>A0A2U8VUT2</accession>
<dbReference type="Proteomes" id="UP000246058">
    <property type="component" value="Chromosome"/>
</dbReference>
<protein>
    <submittedName>
        <fullName evidence="1">Uncharacterized protein</fullName>
    </submittedName>
</protein>
<dbReference type="RefSeq" id="WP_109952612.1">
    <property type="nucleotide sequence ID" value="NZ_CP029551.1"/>
</dbReference>
<organism evidence="1 2">
    <name type="scientific">Methylobacterium radiodurans</name>
    <dbReference type="NCBI Taxonomy" id="2202828"/>
    <lineage>
        <taxon>Bacteria</taxon>
        <taxon>Pseudomonadati</taxon>
        <taxon>Pseudomonadota</taxon>
        <taxon>Alphaproteobacteria</taxon>
        <taxon>Hyphomicrobiales</taxon>
        <taxon>Methylobacteriaceae</taxon>
        <taxon>Methylobacterium</taxon>
    </lineage>
</organism>
<name>A0A2U8VUT2_9HYPH</name>
<dbReference type="EMBL" id="CP029551">
    <property type="protein sequence ID" value="AWN37544.1"/>
    <property type="molecule type" value="Genomic_DNA"/>
</dbReference>
<dbReference type="AlphaFoldDB" id="A0A2U8VUT2"/>
<sequence>MQTTLLLAAAAGLGLGAGALFYAGLRIGRARGGMIAPSVEEAPVAARRLVGAWQGRQGYAFALAISNSSAGDVLIEGVEVLAPARARVSVQPGDDESWTRPARRQAVRWRAAAGKREAVVQCRLHLPASADRTGTRALLRLTGTRDAGGRRTCATLTVDL</sequence>
<evidence type="ECO:0000313" key="1">
    <source>
        <dbReference type="EMBL" id="AWN37544.1"/>
    </source>
</evidence>
<evidence type="ECO:0000313" key="2">
    <source>
        <dbReference type="Proteomes" id="UP000246058"/>
    </source>
</evidence>
<proteinExistence type="predicted"/>
<dbReference type="KEGG" id="meti:DK427_18910"/>
<dbReference type="OrthoDB" id="9949507at2"/>
<gene>
    <name evidence="1" type="ORF">DK427_18910</name>
</gene>
<reference evidence="1 2" key="1">
    <citation type="submission" date="2018-05" db="EMBL/GenBank/DDBJ databases">
        <title>Complete Genome Sequence of Methylobacterium sp. 17Sr1-43.</title>
        <authorList>
            <person name="Srinivasan S."/>
        </authorList>
    </citation>
    <scope>NUCLEOTIDE SEQUENCE [LARGE SCALE GENOMIC DNA]</scope>
    <source>
        <strain evidence="1 2">17Sr1-43</strain>
    </source>
</reference>